<reference evidence="3 4" key="1">
    <citation type="submission" date="2019-07" db="EMBL/GenBank/DDBJ databases">
        <title>Active sludge and wastewater microbial communities from Klosterneuburg, Austria.</title>
        <authorList>
            <person name="Wagner M."/>
        </authorList>
    </citation>
    <scope>NUCLEOTIDE SEQUENCE [LARGE SCALE GENOMIC DNA]</scope>
    <source>
        <strain evidence="3 4">Nm2</strain>
    </source>
</reference>
<dbReference type="SMART" id="SM00854">
    <property type="entry name" value="PGA_cap"/>
    <property type="match status" value="1"/>
</dbReference>
<dbReference type="Pfam" id="PF09587">
    <property type="entry name" value="PGA_cap"/>
    <property type="match status" value="1"/>
</dbReference>
<dbReference type="PANTHER" id="PTHR33393:SF13">
    <property type="entry name" value="PGA BIOSYNTHESIS PROTEIN CAPA"/>
    <property type="match status" value="1"/>
</dbReference>
<gene>
    <name evidence="3" type="ORF">BCL69_103739</name>
</gene>
<comment type="similarity">
    <text evidence="1">Belongs to the CapA family.</text>
</comment>
<dbReference type="Proteomes" id="UP000324176">
    <property type="component" value="Unassembled WGS sequence"/>
</dbReference>
<dbReference type="PANTHER" id="PTHR33393">
    <property type="entry name" value="POLYGLUTAMINE SYNTHESIS ACCESSORY PROTEIN RV0574C-RELATED"/>
    <property type="match status" value="1"/>
</dbReference>
<evidence type="ECO:0000256" key="1">
    <source>
        <dbReference type="ARBA" id="ARBA00005662"/>
    </source>
</evidence>
<dbReference type="SUPFAM" id="SSF56300">
    <property type="entry name" value="Metallo-dependent phosphatases"/>
    <property type="match status" value="1"/>
</dbReference>
<dbReference type="InterPro" id="IPR029052">
    <property type="entry name" value="Metallo-depent_PP-like"/>
</dbReference>
<comment type="caution">
    <text evidence="3">The sequence shown here is derived from an EMBL/GenBank/DDBJ whole genome shotgun (WGS) entry which is preliminary data.</text>
</comment>
<dbReference type="InterPro" id="IPR019079">
    <property type="entry name" value="Capsule_synth_CapA"/>
</dbReference>
<dbReference type="Gene3D" id="3.60.21.10">
    <property type="match status" value="1"/>
</dbReference>
<dbReference type="InterPro" id="IPR052169">
    <property type="entry name" value="CW_Biosynth-Accessory"/>
</dbReference>
<evidence type="ECO:0000313" key="4">
    <source>
        <dbReference type="Proteomes" id="UP000324176"/>
    </source>
</evidence>
<proteinExistence type="inferred from homology"/>
<evidence type="ECO:0000259" key="2">
    <source>
        <dbReference type="SMART" id="SM00854"/>
    </source>
</evidence>
<feature type="domain" description="Capsule synthesis protein CapA" evidence="2">
    <location>
        <begin position="3"/>
        <end position="229"/>
    </location>
</feature>
<sequence length="275" mass="30918">MLDELPGQYIEEVKNPFSSFDPLFKSADITIGNLECLVGTSGKPEDKPFTFRAHPRVIPILKEYFSAVSVANNHSGDYGLEAFSRMLDLFNQTGLRYFGGGKDIRSAHKPILFEVKGKKIAIPGYNEYLPRSFEALDDRPDIAWNEDGYVTHDIRSAKEFDKADIVIVFPLWGWESEKMASSRQKKLAHLMIDSGDDAIVGGHPYVTQNIEIYKGKPILYSLGNFIFNGFEDEESTTGWVSEMTFSVDSKINWVIHVAKLDKDGIPQNLGKLVAE</sequence>
<dbReference type="AlphaFoldDB" id="A0A5D3YCZ8"/>
<dbReference type="OrthoDB" id="5405713at2"/>
<accession>A0A5D3YCZ8</accession>
<dbReference type="CDD" id="cd07381">
    <property type="entry name" value="MPP_CapA"/>
    <property type="match status" value="1"/>
</dbReference>
<protein>
    <submittedName>
        <fullName evidence="3">Poly-gamma-glutamate synthesis protein (Capsule biosynthesis protein)</fullName>
    </submittedName>
</protein>
<organism evidence="3 4">
    <name type="scientific">Nitrosomonas communis</name>
    <dbReference type="NCBI Taxonomy" id="44574"/>
    <lineage>
        <taxon>Bacteria</taxon>
        <taxon>Pseudomonadati</taxon>
        <taxon>Pseudomonadota</taxon>
        <taxon>Betaproteobacteria</taxon>
        <taxon>Nitrosomonadales</taxon>
        <taxon>Nitrosomonadaceae</taxon>
        <taxon>Nitrosomonas</taxon>
    </lineage>
</organism>
<name>A0A5D3YCZ8_9PROT</name>
<dbReference type="EMBL" id="VNHT01000037">
    <property type="protein sequence ID" value="TYP84884.1"/>
    <property type="molecule type" value="Genomic_DNA"/>
</dbReference>
<evidence type="ECO:0000313" key="3">
    <source>
        <dbReference type="EMBL" id="TYP84884.1"/>
    </source>
</evidence>